<evidence type="ECO:0000256" key="5">
    <source>
        <dbReference type="ARBA" id="ARBA00022989"/>
    </source>
</evidence>
<dbReference type="InterPro" id="IPR041916">
    <property type="entry name" value="Anti_sigma_zinc_sf"/>
</dbReference>
<dbReference type="Pfam" id="PF13490">
    <property type="entry name" value="zf-HC2"/>
    <property type="match status" value="1"/>
</dbReference>
<dbReference type="PANTHER" id="PTHR37461">
    <property type="entry name" value="ANTI-SIGMA-K FACTOR RSKA"/>
    <property type="match status" value="1"/>
</dbReference>
<evidence type="ECO:0000259" key="12">
    <source>
        <dbReference type="Pfam" id="PF13490"/>
    </source>
</evidence>
<sequence>MNDHDELRVSLGSFVLGNLDLDDRERVEEHLRTCEHCRAELELLRPLTGLLDLARATAVDPVEASPLLEQRVLDDRRRAVGVDRHPTGRRAARDPRRWGSDRRRLVVASAGALLGVLGTVGIMAAAGAFDGASPATTTVALRPVTAAGGPTASDAATARIVATGSGSRVALDASLPPTTGRQVYEVWFVSPRGRVSAGTFRVGPAGRATAELGVAAGRGGFGKIGITREPDADDPTRNGETVVSGALPD</sequence>
<dbReference type="InterPro" id="IPR018764">
    <property type="entry name" value="RskA_C"/>
</dbReference>
<evidence type="ECO:0000256" key="7">
    <source>
        <dbReference type="ARBA" id="ARBA00029829"/>
    </source>
</evidence>
<feature type="domain" description="Putative zinc-finger" evidence="12">
    <location>
        <begin position="10"/>
        <end position="38"/>
    </location>
</feature>
<dbReference type="Gene3D" id="1.10.10.1320">
    <property type="entry name" value="Anti-sigma factor, zinc-finger domain"/>
    <property type="match status" value="1"/>
</dbReference>
<organism evidence="13">
    <name type="scientific">freshwater metagenome</name>
    <dbReference type="NCBI Taxonomy" id="449393"/>
    <lineage>
        <taxon>unclassified sequences</taxon>
        <taxon>metagenomes</taxon>
        <taxon>ecological metagenomes</taxon>
    </lineage>
</organism>
<dbReference type="EMBL" id="CAFBMK010000011">
    <property type="protein sequence ID" value="CAB4896802.1"/>
    <property type="molecule type" value="Genomic_DNA"/>
</dbReference>
<dbReference type="InterPro" id="IPR051474">
    <property type="entry name" value="Anti-sigma-K/W_factor"/>
</dbReference>
<evidence type="ECO:0000256" key="3">
    <source>
        <dbReference type="ARBA" id="ARBA00022475"/>
    </source>
</evidence>
<accession>A0A6J7FME8</accession>
<evidence type="ECO:0000256" key="8">
    <source>
        <dbReference type="ARBA" id="ARBA00030803"/>
    </source>
</evidence>
<keyword evidence="4 10" id="KW-0812">Transmembrane</keyword>
<keyword evidence="5 10" id="KW-1133">Transmembrane helix</keyword>
<proteinExistence type="predicted"/>
<dbReference type="PANTHER" id="PTHR37461:SF1">
    <property type="entry name" value="ANTI-SIGMA-K FACTOR RSKA"/>
    <property type="match status" value="1"/>
</dbReference>
<keyword evidence="6 10" id="KW-0472">Membrane</keyword>
<evidence type="ECO:0000313" key="13">
    <source>
        <dbReference type="EMBL" id="CAB4896802.1"/>
    </source>
</evidence>
<evidence type="ECO:0000259" key="11">
    <source>
        <dbReference type="Pfam" id="PF10099"/>
    </source>
</evidence>
<evidence type="ECO:0000256" key="6">
    <source>
        <dbReference type="ARBA" id="ARBA00023136"/>
    </source>
</evidence>
<dbReference type="AlphaFoldDB" id="A0A6J7FME8"/>
<reference evidence="13" key="1">
    <citation type="submission" date="2020-05" db="EMBL/GenBank/DDBJ databases">
        <authorList>
            <person name="Chiriac C."/>
            <person name="Salcher M."/>
            <person name="Ghai R."/>
            <person name="Kavagutti S V."/>
        </authorList>
    </citation>
    <scope>NUCLEOTIDE SEQUENCE</scope>
</reference>
<evidence type="ECO:0000256" key="1">
    <source>
        <dbReference type="ARBA" id="ARBA00004167"/>
    </source>
</evidence>
<feature type="domain" description="Anti-sigma K factor RskA C-terminal" evidence="11">
    <location>
        <begin position="106"/>
        <end position="236"/>
    </location>
</feature>
<comment type="subcellular location">
    <subcellularLocation>
        <location evidence="2">Cell membrane</location>
    </subcellularLocation>
    <subcellularLocation>
        <location evidence="1">Membrane</location>
        <topology evidence="1">Single-pass membrane protein</topology>
    </subcellularLocation>
</comment>
<evidence type="ECO:0000256" key="9">
    <source>
        <dbReference type="SAM" id="MobiDB-lite"/>
    </source>
</evidence>
<feature type="region of interest" description="Disordered" evidence="9">
    <location>
        <begin position="226"/>
        <end position="249"/>
    </location>
</feature>
<keyword evidence="3" id="KW-1003">Cell membrane</keyword>
<name>A0A6J7FME8_9ZZZZ</name>
<evidence type="ECO:0000256" key="2">
    <source>
        <dbReference type="ARBA" id="ARBA00004236"/>
    </source>
</evidence>
<dbReference type="GO" id="GO:0016989">
    <property type="term" value="F:sigma factor antagonist activity"/>
    <property type="evidence" value="ECO:0007669"/>
    <property type="project" value="TreeGrafter"/>
</dbReference>
<gene>
    <name evidence="13" type="ORF">UFOPK3564_00345</name>
</gene>
<evidence type="ECO:0000256" key="10">
    <source>
        <dbReference type="SAM" id="Phobius"/>
    </source>
</evidence>
<feature type="compositionally biased region" description="Basic and acidic residues" evidence="9">
    <location>
        <begin position="226"/>
        <end position="237"/>
    </location>
</feature>
<dbReference type="InterPro" id="IPR027383">
    <property type="entry name" value="Znf_put"/>
</dbReference>
<dbReference type="GO" id="GO:0006417">
    <property type="term" value="P:regulation of translation"/>
    <property type="evidence" value="ECO:0007669"/>
    <property type="project" value="TreeGrafter"/>
</dbReference>
<dbReference type="GO" id="GO:0005886">
    <property type="term" value="C:plasma membrane"/>
    <property type="evidence" value="ECO:0007669"/>
    <property type="project" value="UniProtKB-SubCell"/>
</dbReference>
<dbReference type="Pfam" id="PF10099">
    <property type="entry name" value="RskA_C"/>
    <property type="match status" value="1"/>
</dbReference>
<feature type="transmembrane region" description="Helical" evidence="10">
    <location>
        <begin position="105"/>
        <end position="129"/>
    </location>
</feature>
<protein>
    <recommendedName>
        <fullName evidence="8">Regulator of SigK</fullName>
    </recommendedName>
    <alternativeName>
        <fullName evidence="7">Sigma-K anti-sigma factor RskA</fullName>
    </alternativeName>
</protein>
<evidence type="ECO:0000256" key="4">
    <source>
        <dbReference type="ARBA" id="ARBA00022692"/>
    </source>
</evidence>